<dbReference type="PANTHER" id="PTHR48092">
    <property type="entry name" value="KNIRPS-RELATED PROTEIN-RELATED"/>
    <property type="match status" value="1"/>
</dbReference>
<dbReference type="PROSITE" id="PS00031">
    <property type="entry name" value="NUCLEAR_REC_DBD_1"/>
    <property type="match status" value="1"/>
</dbReference>
<keyword evidence="6 10" id="KW-0238">DNA-binding</keyword>
<comment type="similarity">
    <text evidence="10">Belongs to the nuclear hormone receptor family.</text>
</comment>
<proteinExistence type="inferred from homology"/>
<dbReference type="FunFam" id="3.30.50.10:FF:000006">
    <property type="entry name" value="Nuclear receptor subfamily 5 group A member"/>
    <property type="match status" value="1"/>
</dbReference>
<evidence type="ECO:0000256" key="8">
    <source>
        <dbReference type="ARBA" id="ARBA00023170"/>
    </source>
</evidence>
<dbReference type="Pfam" id="PF00104">
    <property type="entry name" value="Hormone_recep"/>
    <property type="match status" value="1"/>
</dbReference>
<comment type="subcellular location">
    <subcellularLocation>
        <location evidence="1 10">Nucleus</location>
    </subcellularLocation>
</comment>
<dbReference type="InterPro" id="IPR035500">
    <property type="entry name" value="NHR-like_dom_sf"/>
</dbReference>
<feature type="compositionally biased region" description="Polar residues" evidence="11">
    <location>
        <begin position="435"/>
        <end position="449"/>
    </location>
</feature>
<evidence type="ECO:0000256" key="1">
    <source>
        <dbReference type="ARBA" id="ARBA00004123"/>
    </source>
</evidence>
<evidence type="ECO:0000256" key="4">
    <source>
        <dbReference type="ARBA" id="ARBA00022833"/>
    </source>
</evidence>
<keyword evidence="4 10" id="KW-0862">Zinc</keyword>
<feature type="region of interest" description="Disordered" evidence="11">
    <location>
        <begin position="347"/>
        <end position="452"/>
    </location>
</feature>
<feature type="domain" description="Nuclear receptor" evidence="12">
    <location>
        <begin position="457"/>
        <end position="532"/>
    </location>
</feature>
<dbReference type="GO" id="GO:0008270">
    <property type="term" value="F:zinc ion binding"/>
    <property type="evidence" value="ECO:0007669"/>
    <property type="project" value="UniProtKB-KW"/>
</dbReference>
<dbReference type="PRINTS" id="PR00398">
    <property type="entry name" value="STRDHORMONER"/>
</dbReference>
<dbReference type="InterPro" id="IPR000536">
    <property type="entry name" value="Nucl_hrmn_rcpt_lig-bd"/>
</dbReference>
<evidence type="ECO:0000256" key="7">
    <source>
        <dbReference type="ARBA" id="ARBA00023163"/>
    </source>
</evidence>
<feature type="domain" description="NR LBD" evidence="13">
    <location>
        <begin position="562"/>
        <end position="787"/>
    </location>
</feature>
<keyword evidence="2 10" id="KW-0479">Metal-binding</keyword>
<evidence type="ECO:0000256" key="11">
    <source>
        <dbReference type="SAM" id="MobiDB-lite"/>
    </source>
</evidence>
<evidence type="ECO:0000313" key="14">
    <source>
        <dbReference type="Proteomes" id="UP000694843"/>
    </source>
</evidence>
<dbReference type="CDD" id="cd07170">
    <property type="entry name" value="NR_DBD_ERR"/>
    <property type="match status" value="1"/>
</dbReference>
<dbReference type="PROSITE" id="PS51030">
    <property type="entry name" value="NUCLEAR_REC_DBD_2"/>
    <property type="match status" value="1"/>
</dbReference>
<organism evidence="14 15">
    <name type="scientific">Hyalella azteca</name>
    <name type="common">Amphipod</name>
    <dbReference type="NCBI Taxonomy" id="294128"/>
    <lineage>
        <taxon>Eukaryota</taxon>
        <taxon>Metazoa</taxon>
        <taxon>Ecdysozoa</taxon>
        <taxon>Arthropoda</taxon>
        <taxon>Crustacea</taxon>
        <taxon>Multicrustacea</taxon>
        <taxon>Malacostraca</taxon>
        <taxon>Eumalacostraca</taxon>
        <taxon>Peracarida</taxon>
        <taxon>Amphipoda</taxon>
        <taxon>Senticaudata</taxon>
        <taxon>Talitrida</taxon>
        <taxon>Talitroidea</taxon>
        <taxon>Hyalellidae</taxon>
        <taxon>Hyalella</taxon>
    </lineage>
</organism>
<dbReference type="PROSITE" id="PS51843">
    <property type="entry name" value="NR_LBD"/>
    <property type="match status" value="1"/>
</dbReference>
<gene>
    <name evidence="15" type="primary">LOC108680652</name>
</gene>
<dbReference type="AlphaFoldDB" id="A0A8B7PHL6"/>
<keyword evidence="9 10" id="KW-0539">Nucleus</keyword>
<keyword evidence="5 10" id="KW-0805">Transcription regulation</keyword>
<name>A0A8B7PHL6_HYAAZ</name>
<dbReference type="GO" id="GO:0006357">
    <property type="term" value="P:regulation of transcription by RNA polymerase II"/>
    <property type="evidence" value="ECO:0007669"/>
    <property type="project" value="UniProtKB-ARBA"/>
</dbReference>
<keyword evidence="14" id="KW-1185">Reference proteome</keyword>
<keyword evidence="8 10" id="KW-0675">Receptor</keyword>
<dbReference type="KEGG" id="hazt:108680652"/>
<dbReference type="Pfam" id="PF00105">
    <property type="entry name" value="zf-C4"/>
    <property type="match status" value="1"/>
</dbReference>
<dbReference type="Gene3D" id="3.30.50.10">
    <property type="entry name" value="Erythroid Transcription Factor GATA-1, subunit A"/>
    <property type="match status" value="1"/>
</dbReference>
<dbReference type="InterPro" id="IPR001723">
    <property type="entry name" value="Nuclear_hrmn_rcpt"/>
</dbReference>
<evidence type="ECO:0000256" key="9">
    <source>
        <dbReference type="ARBA" id="ARBA00023242"/>
    </source>
</evidence>
<feature type="compositionally biased region" description="Low complexity" evidence="11">
    <location>
        <begin position="381"/>
        <end position="393"/>
    </location>
</feature>
<dbReference type="SMART" id="SM00430">
    <property type="entry name" value="HOLI"/>
    <property type="match status" value="1"/>
</dbReference>
<accession>A0A8B7PHL6</accession>
<reference evidence="15" key="1">
    <citation type="submission" date="2025-08" db="UniProtKB">
        <authorList>
            <consortium name="RefSeq"/>
        </authorList>
    </citation>
    <scope>IDENTIFICATION</scope>
    <source>
        <tissue evidence="15">Whole organism</tissue>
    </source>
</reference>
<keyword evidence="3 10" id="KW-0863">Zinc-finger</keyword>
<dbReference type="InterPro" id="IPR001628">
    <property type="entry name" value="Znf_hrmn_rcpt"/>
</dbReference>
<evidence type="ECO:0000259" key="13">
    <source>
        <dbReference type="PROSITE" id="PS51843"/>
    </source>
</evidence>
<dbReference type="GO" id="GO:0043565">
    <property type="term" value="F:sequence-specific DNA binding"/>
    <property type="evidence" value="ECO:0007669"/>
    <property type="project" value="InterPro"/>
</dbReference>
<dbReference type="OrthoDB" id="5799427at2759"/>
<dbReference type="SMART" id="SM00399">
    <property type="entry name" value="ZnF_C4"/>
    <property type="match status" value="1"/>
</dbReference>
<evidence type="ECO:0000256" key="6">
    <source>
        <dbReference type="ARBA" id="ARBA00023125"/>
    </source>
</evidence>
<dbReference type="Proteomes" id="UP000694843">
    <property type="component" value="Unplaced"/>
</dbReference>
<keyword evidence="7 10" id="KW-0804">Transcription</keyword>
<dbReference type="SUPFAM" id="SSF48508">
    <property type="entry name" value="Nuclear receptor ligand-binding domain"/>
    <property type="match status" value="1"/>
</dbReference>
<dbReference type="GeneID" id="108680652"/>
<dbReference type="PRINTS" id="PR00047">
    <property type="entry name" value="STROIDFINGER"/>
</dbReference>
<protein>
    <submittedName>
        <fullName evidence="15">Estrogen-related receptor gamma isoform X1</fullName>
    </submittedName>
</protein>
<dbReference type="GO" id="GO:0005634">
    <property type="term" value="C:nucleus"/>
    <property type="evidence" value="ECO:0007669"/>
    <property type="project" value="UniProtKB-SubCell"/>
</dbReference>
<dbReference type="Gene3D" id="1.10.565.10">
    <property type="entry name" value="Retinoid X Receptor"/>
    <property type="match status" value="1"/>
</dbReference>
<evidence type="ECO:0000259" key="12">
    <source>
        <dbReference type="PROSITE" id="PS51030"/>
    </source>
</evidence>
<evidence type="ECO:0000313" key="15">
    <source>
        <dbReference type="RefSeq" id="XP_018025017.1"/>
    </source>
</evidence>
<dbReference type="InterPro" id="IPR013088">
    <property type="entry name" value="Znf_NHR/GATA"/>
</dbReference>
<dbReference type="RefSeq" id="XP_018025017.1">
    <property type="nucleotide sequence ID" value="XM_018169528.2"/>
</dbReference>
<dbReference type="InterPro" id="IPR050200">
    <property type="entry name" value="Nuclear_hormone_rcpt_NR3"/>
</dbReference>
<dbReference type="GO" id="GO:0003700">
    <property type="term" value="F:DNA-binding transcription factor activity"/>
    <property type="evidence" value="ECO:0007669"/>
    <property type="project" value="InterPro"/>
</dbReference>
<evidence type="ECO:0000256" key="3">
    <source>
        <dbReference type="ARBA" id="ARBA00022771"/>
    </source>
</evidence>
<sequence>MEALCREILAREVLPSADPSGPHQRSIHEPSSLPRSLVDTFSFNASAPIAFGKYGGGESGGCHARSLDEGPPNFCSRMEHDDVPSTRRFTKLENDDLSYTHAVNPNEITSDRIRKKNPRINGDLNSERHYSNSLDFTKMDHDVIEPNQTNSYEMLDHEDALYLRFTSDSPEFSSSLTAVGGATPHSTNGPSGLHAFKDGLPDDDLRNDSMDSSSLRLDAADSMVKDTFEVNSYSHPMSSHKSRTSSGDVLYTQHGPRMDAVLMGDVSSSSEVSFINWQTPPEQMRIMGGGSGAGGTGVGGSGGATMMSVEETGIKQEDGMFSGLAANGGGGILSSAPATPTTQLIHHHLQSSGHSPGGRLHVNSTGGGPLASTPDGRNRAPSCSSPSGRYSPSTTALPSELDYSECGDELPSSSPRFKVFRESPSSPPSPDRHFCSSTTSLAGDSSINQPEEEDAPRRMCLVCGDVASGFHYGVASCEACKAFFKRTIQGNIEYTCPANKDCEINKKRRKACQACRFTKCLSVGMLKEGVRLDRVRGGRQKYRRTSETPFSTPTMGNRRCLDDLKILSALRSCEPECINALSDLPGDMADLSLVGTLADFYDRELVATIGWAKQVPGFSDIVLDDQMRLLQSTWGEILTLGLAFRSMSTGGTRLHFAADLTIDENSAREWQALELYNQVLAVVERFEQVNLQHDEFLVLKALVLTNSDVRLQDTVPLQNLRTQFLQTLLQVVESIRNHDITQHFNSLLLCLPALRSADFALRRFWLSIRHQETVPMNKLFCEMLESQMR</sequence>
<evidence type="ECO:0000256" key="10">
    <source>
        <dbReference type="RuleBase" id="RU004334"/>
    </source>
</evidence>
<evidence type="ECO:0000256" key="5">
    <source>
        <dbReference type="ARBA" id="ARBA00023015"/>
    </source>
</evidence>
<dbReference type="SUPFAM" id="SSF57716">
    <property type="entry name" value="Glucocorticoid receptor-like (DNA-binding domain)"/>
    <property type="match status" value="1"/>
</dbReference>
<evidence type="ECO:0000256" key="2">
    <source>
        <dbReference type="ARBA" id="ARBA00022723"/>
    </source>
</evidence>